<keyword evidence="3" id="KW-0963">Cytoplasm</keyword>
<comment type="subcellular location">
    <subcellularLocation>
        <location evidence="1">Cytoplasm</location>
    </subcellularLocation>
</comment>
<dbReference type="GeneID" id="108230271"/>
<evidence type="ECO:0000256" key="1">
    <source>
        <dbReference type="ARBA" id="ARBA00004496"/>
    </source>
</evidence>
<dbReference type="GO" id="GO:1990108">
    <property type="term" value="P:protein linear deubiquitination"/>
    <property type="evidence" value="ECO:0007669"/>
    <property type="project" value="TreeGrafter"/>
</dbReference>
<keyword evidence="6" id="KW-1185">Reference proteome</keyword>
<dbReference type="RefSeq" id="XP_017261825.1">
    <property type="nucleotide sequence ID" value="XM_017406336.3"/>
</dbReference>
<dbReference type="Pfam" id="PF16218">
    <property type="entry name" value="Peptidase_C101"/>
    <property type="match status" value="1"/>
</dbReference>
<proteinExistence type="inferred from homology"/>
<dbReference type="OrthoDB" id="5962728at2759"/>
<accession>A0A3Q3AVX4</accession>
<dbReference type="GO" id="GO:0004843">
    <property type="term" value="F:cysteine-type deubiquitinase activity"/>
    <property type="evidence" value="ECO:0007669"/>
    <property type="project" value="TreeGrafter"/>
</dbReference>
<feature type="compositionally biased region" description="Basic and acidic residues" evidence="4">
    <location>
        <begin position="338"/>
        <end position="350"/>
    </location>
</feature>
<protein>
    <submittedName>
        <fullName evidence="5">Neurofilament heavy polypeptide-like</fullName>
    </submittedName>
</protein>
<dbReference type="AlphaFoldDB" id="A0A3Q3AVX4"/>
<dbReference type="PRINTS" id="PR02056">
    <property type="entry name" value="PROTEINF105A"/>
</dbReference>
<feature type="compositionally biased region" description="Basic and acidic residues" evidence="4">
    <location>
        <begin position="316"/>
        <end position="330"/>
    </location>
</feature>
<name>A0A3Q3AVX4_KRYMA</name>
<dbReference type="InterPro" id="IPR023235">
    <property type="entry name" value="FAM105"/>
</dbReference>
<feature type="compositionally biased region" description="Polar residues" evidence="4">
    <location>
        <begin position="61"/>
        <end position="74"/>
    </location>
</feature>
<reference evidence="5" key="2">
    <citation type="submission" date="2025-09" db="UniProtKB">
        <authorList>
            <consortium name="Ensembl"/>
        </authorList>
    </citation>
    <scope>IDENTIFICATION</scope>
</reference>
<comment type="similarity">
    <text evidence="2">Belongs to the peptidase C65 family. Otulin subfamily.</text>
</comment>
<organism evidence="5 6">
    <name type="scientific">Kryptolebias marmoratus</name>
    <name type="common">Mangrove killifish</name>
    <name type="synonym">Rivulus marmoratus</name>
    <dbReference type="NCBI Taxonomy" id="37003"/>
    <lineage>
        <taxon>Eukaryota</taxon>
        <taxon>Metazoa</taxon>
        <taxon>Chordata</taxon>
        <taxon>Craniata</taxon>
        <taxon>Vertebrata</taxon>
        <taxon>Euteleostomi</taxon>
        <taxon>Actinopterygii</taxon>
        <taxon>Neopterygii</taxon>
        <taxon>Teleostei</taxon>
        <taxon>Neoteleostei</taxon>
        <taxon>Acanthomorphata</taxon>
        <taxon>Ovalentaria</taxon>
        <taxon>Atherinomorphae</taxon>
        <taxon>Cyprinodontiformes</taxon>
        <taxon>Rivulidae</taxon>
        <taxon>Kryptolebias</taxon>
    </lineage>
</organism>
<dbReference type="STRING" id="37003.ENSKMAP00000021228"/>
<sequence length="708" mass="76290">MGSCCCKADYPCGSGEETSVLLKDDSKTTCISEKVAVDTCVLQGDDEMRGADEKAEKPEVKQQTLESSATQENGLLQKENAPVSPRSESEVREDATTAQPEQSGAAPASGGNLPENASTAHGEDVLGPVTKQEPHEEEDPASAQGISPSTEAVRPESPSHTETQNTSTEHTAASISPADGQEGRSEEAKPSGAFAQDDDVLPVPNPELAAAAGQAASVSEVPLETNTEAPGCAVTVGLDDGGSPCKEDGSVETKKHGAFWSFPSGPEPAGLDPSEEKLDSGGCERNTEATSPAAAKSSLSFDKDEKPSPEGSGAVDFKEVTSSEKPKQDAAEETAPDTQDKDVPEMKEDDGLKEEEEGARTETGTTQPKEGPQNQEVTENKDELASDVSANDEPATEEKGSLGNSEEDLYRGAEELSLSQVLKMEDRCSLSPAVDILSYSEREWKGNTAKSTLIKKGYKEMSQTFDGVRRVRGDNYCALRATLFQVLSQSTTVPRWLQEDDVVTLPKQLEAQEGLVSQWRFPEVCVQRDGSGGDAAQQLKGYIELLRNTWQAAVDCPTSAERQKLCERVFQGGEEELGLLEALKLLMLGRAAELHGCMLGGGDVPLFCWLLFARDSSDCPRSFLSNHLRHVGLSAGLEQVEMFLLGYALQHTIQVYRLYKANTEEFITFYPDDHKDDWPSVCLVTEDDRHYNVPVVEAAEPNEELASS</sequence>
<dbReference type="PANTHER" id="PTHR33662">
    <property type="entry name" value="OTU DEUBIQUITINASE WITH LINEAR LINKAGE-SPECIFICITY A-RELATED"/>
    <property type="match status" value="1"/>
</dbReference>
<dbReference type="InterPro" id="IPR023236">
    <property type="entry name" value="OTULINL"/>
</dbReference>
<dbReference type="KEGG" id="kmr:108230271"/>
<feature type="compositionally biased region" description="Basic and acidic residues" evidence="4">
    <location>
        <begin position="245"/>
        <end position="255"/>
    </location>
</feature>
<dbReference type="Proteomes" id="UP000264800">
    <property type="component" value="Unplaced"/>
</dbReference>
<feature type="compositionally biased region" description="Polar residues" evidence="4">
    <location>
        <begin position="160"/>
        <end position="174"/>
    </location>
</feature>
<dbReference type="Ensembl" id="ENSKMAT00000021505.1">
    <property type="protein sequence ID" value="ENSKMAP00000021228.1"/>
    <property type="gene ID" value="ENSKMAG00000015762.1"/>
</dbReference>
<dbReference type="PANTHER" id="PTHR33662:SF3">
    <property type="entry name" value="FIBROUS SHEATH CABYR-BINDING PROTEIN-LIKE-RELATED"/>
    <property type="match status" value="1"/>
</dbReference>
<dbReference type="GO" id="GO:0005737">
    <property type="term" value="C:cytoplasm"/>
    <property type="evidence" value="ECO:0007669"/>
    <property type="project" value="UniProtKB-SubCell"/>
</dbReference>
<evidence type="ECO:0000256" key="2">
    <source>
        <dbReference type="ARBA" id="ARBA00010267"/>
    </source>
</evidence>
<dbReference type="GeneTree" id="ENSGT00390000009802"/>
<reference evidence="5" key="1">
    <citation type="submission" date="2025-08" db="UniProtKB">
        <authorList>
            <consortium name="Ensembl"/>
        </authorList>
    </citation>
    <scope>IDENTIFICATION</scope>
</reference>
<dbReference type="OMA" id="NSTRAQD"/>
<evidence type="ECO:0000256" key="3">
    <source>
        <dbReference type="ARBA" id="ARBA00022490"/>
    </source>
</evidence>
<feature type="region of interest" description="Disordered" evidence="4">
    <location>
        <begin position="41"/>
        <end position="407"/>
    </location>
</feature>
<dbReference type="PRINTS" id="PR02055">
    <property type="entry name" value="PROTEINF105"/>
</dbReference>
<evidence type="ECO:0000256" key="4">
    <source>
        <dbReference type="SAM" id="MobiDB-lite"/>
    </source>
</evidence>
<evidence type="ECO:0000313" key="5">
    <source>
        <dbReference type="Ensembl" id="ENSKMAP00000021228.1"/>
    </source>
</evidence>
<evidence type="ECO:0000313" key="6">
    <source>
        <dbReference type="Proteomes" id="UP000264800"/>
    </source>
</evidence>
<feature type="compositionally biased region" description="Basic and acidic residues" evidence="4">
    <location>
        <begin position="46"/>
        <end position="60"/>
    </location>
</feature>